<feature type="transmembrane region" description="Helical" evidence="20">
    <location>
        <begin position="241"/>
        <end position="266"/>
    </location>
</feature>
<keyword evidence="10 20" id="KW-0472">Membrane</keyword>
<dbReference type="PRINTS" id="PR00586">
    <property type="entry name" value="PRSTNOIDEP4R"/>
</dbReference>
<evidence type="ECO:0000256" key="13">
    <source>
        <dbReference type="ARBA" id="ARBA00023180"/>
    </source>
</evidence>
<dbReference type="GO" id="GO:0004957">
    <property type="term" value="F:prostaglandin E receptor activity"/>
    <property type="evidence" value="ECO:0007669"/>
    <property type="project" value="InterPro"/>
</dbReference>
<protein>
    <recommendedName>
        <fullName evidence="4">Prostaglandin E2 receptor EP4 subtype</fullName>
    </recommendedName>
    <alternativeName>
        <fullName evidence="17">Prostanoid EP4 receptor</fullName>
    </alternativeName>
    <alternativeName>
        <fullName evidence="16">Prostanoid TP receptor</fullName>
    </alternativeName>
    <alternativeName>
        <fullName evidence="3">Thromboxane A2 receptor</fullName>
    </alternativeName>
</protein>
<comment type="subunit">
    <text evidence="2">Interacts with FEM1A.</text>
</comment>
<comment type="similarity">
    <text evidence="18">Belongs to the G-protein coupled receptor 1 family.</text>
</comment>
<feature type="region of interest" description="Disordered" evidence="19">
    <location>
        <begin position="644"/>
        <end position="690"/>
    </location>
</feature>
<evidence type="ECO:0000256" key="7">
    <source>
        <dbReference type="ARBA" id="ARBA00022692"/>
    </source>
</evidence>
<evidence type="ECO:0000256" key="16">
    <source>
        <dbReference type="ARBA" id="ARBA00029815"/>
    </source>
</evidence>
<dbReference type="PRINTS" id="PR00428">
    <property type="entry name" value="PROSTAGLNDNR"/>
</dbReference>
<dbReference type="InterPro" id="IPR017452">
    <property type="entry name" value="GPCR_Rhodpsn_7TM"/>
</dbReference>
<evidence type="ECO:0000256" key="12">
    <source>
        <dbReference type="ARBA" id="ARBA00023170"/>
    </source>
</evidence>
<evidence type="ECO:0000256" key="6">
    <source>
        <dbReference type="ARBA" id="ARBA00022553"/>
    </source>
</evidence>
<keyword evidence="8 20" id="KW-1133">Transmembrane helix</keyword>
<dbReference type="PRINTS" id="PR01788">
    <property type="entry name" value="PROSTANOIDR"/>
</dbReference>
<dbReference type="CDD" id="cd14981">
    <property type="entry name" value="7tmA_Prostanoid_R"/>
    <property type="match status" value="1"/>
</dbReference>
<comment type="subcellular location">
    <subcellularLocation>
        <location evidence="1">Cell membrane</location>
        <topology evidence="1">Multi-pass membrane protein</topology>
    </subcellularLocation>
</comment>
<feature type="compositionally biased region" description="Low complexity" evidence="19">
    <location>
        <begin position="551"/>
        <end position="562"/>
    </location>
</feature>
<dbReference type="Pfam" id="PF00001">
    <property type="entry name" value="7tm_1"/>
    <property type="match status" value="1"/>
</dbReference>
<keyword evidence="12 18" id="KW-0675">Receptor</keyword>
<keyword evidence="23" id="KW-1185">Reference proteome</keyword>
<feature type="transmembrane region" description="Helical" evidence="20">
    <location>
        <begin position="149"/>
        <end position="170"/>
    </location>
</feature>
<dbReference type="SUPFAM" id="SSF81321">
    <property type="entry name" value="Family A G protein-coupled receptor-like"/>
    <property type="match status" value="1"/>
</dbReference>
<feature type="transmembrane region" description="Helical" evidence="20">
    <location>
        <begin position="108"/>
        <end position="134"/>
    </location>
</feature>
<evidence type="ECO:0000256" key="20">
    <source>
        <dbReference type="SAM" id="Phobius"/>
    </source>
</evidence>
<accession>A0AAN9AMU2</accession>
<dbReference type="InterPro" id="IPR000276">
    <property type="entry name" value="GPCR_Rhodpsn"/>
</dbReference>
<feature type="compositionally biased region" description="Polar residues" evidence="19">
    <location>
        <begin position="664"/>
        <end position="689"/>
    </location>
</feature>
<comment type="caution">
    <text evidence="22">The sequence shown here is derived from an EMBL/GenBank/DDBJ whole genome shotgun (WGS) entry which is preliminary data.</text>
</comment>
<keyword evidence="7 18" id="KW-0812">Transmembrane</keyword>
<evidence type="ECO:0000256" key="1">
    <source>
        <dbReference type="ARBA" id="ARBA00004651"/>
    </source>
</evidence>
<feature type="region of interest" description="Disordered" evidence="19">
    <location>
        <begin position="425"/>
        <end position="451"/>
    </location>
</feature>
<keyword evidence="9 18" id="KW-0297">G-protein coupled receptor</keyword>
<evidence type="ECO:0000313" key="23">
    <source>
        <dbReference type="Proteomes" id="UP001374579"/>
    </source>
</evidence>
<feature type="domain" description="G-protein coupled receptors family 1 profile" evidence="21">
    <location>
        <begin position="88"/>
        <end position="347"/>
    </location>
</feature>
<dbReference type="EMBL" id="JBAMIC010000118">
    <property type="protein sequence ID" value="KAK7089893.1"/>
    <property type="molecule type" value="Genomic_DNA"/>
</dbReference>
<dbReference type="GO" id="GO:0007204">
    <property type="term" value="P:positive regulation of cytosolic calcium ion concentration"/>
    <property type="evidence" value="ECO:0007669"/>
    <property type="project" value="TreeGrafter"/>
</dbReference>
<name>A0AAN9AMU2_9CAEN</name>
<evidence type="ECO:0000256" key="3">
    <source>
        <dbReference type="ARBA" id="ARBA00017628"/>
    </source>
</evidence>
<sequence length="776" mass="84665">MDDQPLQNLDFISLWFTPTTTTTTTTISKSLTMPWSVNIPTNISINNDDDLFLNNNNHSSNSSIPGDKPGPLINLAVPLLMFCTGLLGNLVALLLLWRSRRENARSVFYRLVAGLALTDLMGILATSPVTILVYSKDRQWVGGQAMCDYFSFMMIWAGLATVVVVGCMALERFVAILHPYFYERRVNPGRVKLVIAAVWVGAAAFSSLPLLRFGRNVRHYPGTWCFFDYYSDRTVDKVFNLLYASIGLLVIAATAVCNVAVMAVLLRMRRVSKNIGKSSEGRTLNMTSEMQMIFFLAGIILVFATCYSPLMIRVIINASKTVPDNVGADLMAIRLASLNQIMDPWVYLLFRRRLAALLYSACKTVSPLQNMSSLRAFRSEMGQNSPRNSPALRHNSMPSGRASLALRGEDREMFNRSSLVVHNGRCANGDGGGGGGGGEAKRRNDSDTTLVAKNSLVIKNGKCGNGDGGDEGENESKNSLVAKSCPVVQNGKCVDIDGGKDSKNNCGTSLVENGECHAGTAKPSWGGYESSPLVPNGLLANGRSQSNVEQSRSGGESGSTSSLIARPDCDQHCDLETQHETNGNGDYSQLIGRESFIVHSSSEVEKYDDKQNVVRNSPFDPCLDSAEQDTSTEKIVKVSFYSGHGPFLSNPSESEIPEKETDGDTNTGDLRHSTNQTNPTNQKVKTNVNGVKPKNGILRVQATKTQTETLSEAKTDGLLASSTSWPMICRHGNQRVIGVNSDSENGRPRECQPLLNEQMDTFCSQCKRTNKDTAFV</sequence>
<evidence type="ECO:0000256" key="9">
    <source>
        <dbReference type="ARBA" id="ARBA00023040"/>
    </source>
</evidence>
<comment type="function">
    <text evidence="15">Receptor for prostaglandin E2 (PGE2). The activity of this receptor is mediated by G(s) proteins that stimulate adenylate cyclase. Has a relaxing effect on smooth muscle. May play an important role in regulating renal hemodynamics, intestinal epithelial transport, adrenal aldosterone secretion, and uterine function.</text>
</comment>
<evidence type="ECO:0000256" key="19">
    <source>
        <dbReference type="SAM" id="MobiDB-lite"/>
    </source>
</evidence>
<dbReference type="GO" id="GO:0004960">
    <property type="term" value="F:thromboxane receptor activity"/>
    <property type="evidence" value="ECO:0007669"/>
    <property type="project" value="UniProtKB-ARBA"/>
</dbReference>
<evidence type="ECO:0000256" key="5">
    <source>
        <dbReference type="ARBA" id="ARBA00022475"/>
    </source>
</evidence>
<dbReference type="InterPro" id="IPR001758">
    <property type="entry name" value="Prost_EP4_rcpt"/>
</dbReference>
<feature type="transmembrane region" description="Helical" evidence="20">
    <location>
        <begin position="292"/>
        <end position="316"/>
    </location>
</feature>
<keyword evidence="6" id="KW-0597">Phosphoprotein</keyword>
<reference evidence="22 23" key="1">
    <citation type="submission" date="2024-02" db="EMBL/GenBank/DDBJ databases">
        <title>Chromosome-scale genome assembly of the rough periwinkle Littorina saxatilis.</title>
        <authorList>
            <person name="De Jode A."/>
            <person name="Faria R."/>
            <person name="Formenti G."/>
            <person name="Sims Y."/>
            <person name="Smith T.P."/>
            <person name="Tracey A."/>
            <person name="Wood J.M.D."/>
            <person name="Zagrodzka Z.B."/>
            <person name="Johannesson K."/>
            <person name="Butlin R.K."/>
            <person name="Leder E.H."/>
        </authorList>
    </citation>
    <scope>NUCLEOTIDE SEQUENCE [LARGE SCALE GENOMIC DNA]</scope>
    <source>
        <strain evidence="22">Snail1</strain>
        <tissue evidence="22">Muscle</tissue>
    </source>
</reference>
<evidence type="ECO:0000256" key="10">
    <source>
        <dbReference type="ARBA" id="ARBA00023136"/>
    </source>
</evidence>
<dbReference type="GO" id="GO:0005886">
    <property type="term" value="C:plasma membrane"/>
    <property type="evidence" value="ECO:0007669"/>
    <property type="project" value="UniProtKB-SubCell"/>
</dbReference>
<evidence type="ECO:0000256" key="2">
    <source>
        <dbReference type="ARBA" id="ARBA00011094"/>
    </source>
</evidence>
<evidence type="ECO:0000256" key="17">
    <source>
        <dbReference type="ARBA" id="ARBA00031869"/>
    </source>
</evidence>
<organism evidence="22 23">
    <name type="scientific">Littorina saxatilis</name>
    <dbReference type="NCBI Taxonomy" id="31220"/>
    <lineage>
        <taxon>Eukaryota</taxon>
        <taxon>Metazoa</taxon>
        <taxon>Spiralia</taxon>
        <taxon>Lophotrochozoa</taxon>
        <taxon>Mollusca</taxon>
        <taxon>Gastropoda</taxon>
        <taxon>Caenogastropoda</taxon>
        <taxon>Littorinimorpha</taxon>
        <taxon>Littorinoidea</taxon>
        <taxon>Littorinidae</taxon>
        <taxon>Littorina</taxon>
    </lineage>
</organism>
<evidence type="ECO:0000256" key="14">
    <source>
        <dbReference type="ARBA" id="ARBA00023224"/>
    </source>
</evidence>
<dbReference type="FunFam" id="1.20.1070.10:FF:000163">
    <property type="entry name" value="Thromboxane A2 receptor"/>
    <property type="match status" value="1"/>
</dbReference>
<keyword evidence="11" id="KW-1015">Disulfide bond</keyword>
<dbReference type="Proteomes" id="UP001374579">
    <property type="component" value="Unassembled WGS sequence"/>
</dbReference>
<feature type="compositionally biased region" description="Gly residues" evidence="19">
    <location>
        <begin position="429"/>
        <end position="438"/>
    </location>
</feature>
<feature type="region of interest" description="Disordered" evidence="19">
    <location>
        <begin position="522"/>
        <end position="566"/>
    </location>
</feature>
<dbReference type="PANTHER" id="PTHR11866">
    <property type="entry name" value="G-PROTEIN COUPLED RECEPTOR FAMILY 1 MEMBER"/>
    <property type="match status" value="1"/>
</dbReference>
<feature type="transmembrane region" description="Helical" evidence="20">
    <location>
        <begin position="191"/>
        <end position="211"/>
    </location>
</feature>
<dbReference type="InterPro" id="IPR008365">
    <property type="entry name" value="Prostanoid_rcpt"/>
</dbReference>
<evidence type="ECO:0000256" key="8">
    <source>
        <dbReference type="ARBA" id="ARBA00022989"/>
    </source>
</evidence>
<keyword evidence="5" id="KW-1003">Cell membrane</keyword>
<dbReference type="PANTHER" id="PTHR11866:SF16">
    <property type="entry name" value="PROSTAGLANDIN E2 RECEPTOR EP4 SUBTYPE-LIKE PROTEIN"/>
    <property type="match status" value="1"/>
</dbReference>
<dbReference type="PRINTS" id="PR00237">
    <property type="entry name" value="GPCRRHODOPSN"/>
</dbReference>
<evidence type="ECO:0000256" key="15">
    <source>
        <dbReference type="ARBA" id="ARBA00025493"/>
    </source>
</evidence>
<gene>
    <name evidence="22" type="ORF">V1264_024456</name>
</gene>
<proteinExistence type="inferred from homology"/>
<dbReference type="Gene3D" id="1.20.1070.10">
    <property type="entry name" value="Rhodopsin 7-helix transmembrane proteins"/>
    <property type="match status" value="1"/>
</dbReference>
<dbReference type="InterPro" id="IPR001244">
    <property type="entry name" value="Prostglndn_DP_rcpt"/>
</dbReference>
<dbReference type="PROSITE" id="PS00237">
    <property type="entry name" value="G_PROTEIN_RECEP_F1_1"/>
    <property type="match status" value="1"/>
</dbReference>
<dbReference type="GO" id="GO:0007189">
    <property type="term" value="P:adenylate cyclase-activating G protein-coupled receptor signaling pathway"/>
    <property type="evidence" value="ECO:0007669"/>
    <property type="project" value="TreeGrafter"/>
</dbReference>
<evidence type="ECO:0000256" key="18">
    <source>
        <dbReference type="RuleBase" id="RU000688"/>
    </source>
</evidence>
<evidence type="ECO:0000256" key="4">
    <source>
        <dbReference type="ARBA" id="ARBA00019131"/>
    </source>
</evidence>
<keyword evidence="14 18" id="KW-0807">Transducer</keyword>
<keyword evidence="13" id="KW-0325">Glycoprotein</keyword>
<dbReference type="PROSITE" id="PS50262">
    <property type="entry name" value="G_PROTEIN_RECEP_F1_2"/>
    <property type="match status" value="1"/>
</dbReference>
<evidence type="ECO:0000313" key="22">
    <source>
        <dbReference type="EMBL" id="KAK7089893.1"/>
    </source>
</evidence>
<feature type="transmembrane region" description="Helical" evidence="20">
    <location>
        <begin position="75"/>
        <end position="96"/>
    </location>
</feature>
<dbReference type="AlphaFoldDB" id="A0AAN9AMU2"/>
<evidence type="ECO:0000256" key="11">
    <source>
        <dbReference type="ARBA" id="ARBA00023157"/>
    </source>
</evidence>
<evidence type="ECO:0000259" key="21">
    <source>
        <dbReference type="PROSITE" id="PS50262"/>
    </source>
</evidence>